<dbReference type="RefSeq" id="WP_136783346.1">
    <property type="nucleotide sequence ID" value="NZ_SWCO01000010.1"/>
</dbReference>
<name>A0A4V5NN63_9ALTE</name>
<evidence type="ECO:0008006" key="3">
    <source>
        <dbReference type="Google" id="ProtNLM"/>
    </source>
</evidence>
<sequence length="293" mass="33661">MKVKITGIVRDDAAYIAEWAFHHLYFGFDELELLIVNSSDSTLAVIQKIAQAFPQVKVVLKDSFLHKPYSTYEFAQTCDAECSIQLNVDEFWLPTNFKSSVDEFISTRNQLHSFKLPCFQALENDAFSILKQKILLKPVTHQFGLVFERSGSTCPSFILKRNMRSEVEYLASKHNSFNDYKIFLSKHHDGYQRPSSDTLEMEFGKIAYSKYVDAYYGFLTLTGIKPLIKRARLEVFERSQQTIQQIMRLSKLLGEDEKCVLLNLFSGIENKSLKLALAKLDANTFRESIKTSA</sequence>
<reference evidence="1 2" key="1">
    <citation type="submission" date="2019-04" db="EMBL/GenBank/DDBJ databases">
        <title>Alteromonas portus sp. nov., an alginate lyase-excreting marine bacterium.</title>
        <authorList>
            <person name="Huang H."/>
            <person name="Mo K."/>
            <person name="Bao S."/>
        </authorList>
    </citation>
    <scope>NUCLEOTIDE SEQUENCE [LARGE SCALE GENOMIC DNA]</scope>
    <source>
        <strain evidence="1 2">HB161718</strain>
    </source>
</reference>
<keyword evidence="2" id="KW-1185">Reference proteome</keyword>
<protein>
    <recommendedName>
        <fullName evidence="3">Glycosyltransferase family 2 protein</fullName>
    </recommendedName>
</protein>
<dbReference type="AlphaFoldDB" id="A0A4V5NN63"/>
<evidence type="ECO:0000313" key="1">
    <source>
        <dbReference type="EMBL" id="TKB01516.1"/>
    </source>
</evidence>
<gene>
    <name evidence="1" type="ORF">E5672_17045</name>
</gene>
<dbReference type="EMBL" id="SWCO01000010">
    <property type="protein sequence ID" value="TKB01516.1"/>
    <property type="molecule type" value="Genomic_DNA"/>
</dbReference>
<evidence type="ECO:0000313" key="2">
    <source>
        <dbReference type="Proteomes" id="UP000305471"/>
    </source>
</evidence>
<accession>A0A4V5NN63</accession>
<proteinExistence type="predicted"/>
<dbReference type="OrthoDB" id="3760425at2"/>
<organism evidence="1 2">
    <name type="scientific">Alteromonas portus</name>
    <dbReference type="NCBI Taxonomy" id="2565549"/>
    <lineage>
        <taxon>Bacteria</taxon>
        <taxon>Pseudomonadati</taxon>
        <taxon>Pseudomonadota</taxon>
        <taxon>Gammaproteobacteria</taxon>
        <taxon>Alteromonadales</taxon>
        <taxon>Alteromonadaceae</taxon>
        <taxon>Alteromonas/Salinimonas group</taxon>
        <taxon>Alteromonas</taxon>
    </lineage>
</organism>
<comment type="caution">
    <text evidence="1">The sequence shown here is derived from an EMBL/GenBank/DDBJ whole genome shotgun (WGS) entry which is preliminary data.</text>
</comment>
<dbReference type="Proteomes" id="UP000305471">
    <property type="component" value="Unassembled WGS sequence"/>
</dbReference>